<dbReference type="InterPro" id="IPR019910">
    <property type="entry name" value="Lucif-like_OxRdtase_MSMEG_4879"/>
</dbReference>
<dbReference type="Gene3D" id="3.20.20.30">
    <property type="entry name" value="Luciferase-like domain"/>
    <property type="match status" value="1"/>
</dbReference>
<dbReference type="EMBL" id="JMQI01000074">
    <property type="protein sequence ID" value="KDN17296.1"/>
    <property type="molecule type" value="Genomic_DNA"/>
</dbReference>
<dbReference type="PANTHER" id="PTHR43244">
    <property type="match status" value="1"/>
</dbReference>
<dbReference type="STRING" id="287986.DV20_37325"/>
<dbReference type="InterPro" id="IPR036661">
    <property type="entry name" value="Luciferase-like_sf"/>
</dbReference>
<dbReference type="InterPro" id="IPR050564">
    <property type="entry name" value="F420-G6PD/mer"/>
</dbReference>
<dbReference type="Proteomes" id="UP000027345">
    <property type="component" value="Unassembled WGS sequence"/>
</dbReference>
<dbReference type="AlphaFoldDB" id="A0A066TQ72"/>
<evidence type="ECO:0000259" key="2">
    <source>
        <dbReference type="Pfam" id="PF00296"/>
    </source>
</evidence>
<evidence type="ECO:0000256" key="1">
    <source>
        <dbReference type="ARBA" id="ARBA00023002"/>
    </source>
</evidence>
<evidence type="ECO:0000313" key="4">
    <source>
        <dbReference type="Proteomes" id="UP000027345"/>
    </source>
</evidence>
<protein>
    <submittedName>
        <fullName evidence="3">F420-dependent oxidoreductase</fullName>
    </submittedName>
</protein>
<dbReference type="OrthoDB" id="7054907at2"/>
<dbReference type="CDD" id="cd01097">
    <property type="entry name" value="Tetrahydromethanopterin_reductase"/>
    <property type="match status" value="1"/>
</dbReference>
<dbReference type="eggNOG" id="COG2141">
    <property type="taxonomic scope" value="Bacteria"/>
</dbReference>
<organism evidence="3 4">
    <name type="scientific">Amycolatopsis rifamycinica</name>
    <dbReference type="NCBI Taxonomy" id="287986"/>
    <lineage>
        <taxon>Bacteria</taxon>
        <taxon>Bacillati</taxon>
        <taxon>Actinomycetota</taxon>
        <taxon>Actinomycetes</taxon>
        <taxon>Pseudonocardiales</taxon>
        <taxon>Pseudonocardiaceae</taxon>
        <taxon>Amycolatopsis</taxon>
    </lineage>
</organism>
<comment type="caution">
    <text evidence="3">The sequence shown here is derived from an EMBL/GenBank/DDBJ whole genome shotgun (WGS) entry which is preliminary data.</text>
</comment>
<feature type="domain" description="Luciferase-like" evidence="2">
    <location>
        <begin position="15"/>
        <end position="282"/>
    </location>
</feature>
<dbReference type="NCBIfam" id="TIGR03564">
    <property type="entry name" value="F420_MSMEG_4879"/>
    <property type="match status" value="1"/>
</dbReference>
<keyword evidence="1" id="KW-0560">Oxidoreductase</keyword>
<dbReference type="GO" id="GO:0016705">
    <property type="term" value="F:oxidoreductase activity, acting on paired donors, with incorporation or reduction of molecular oxygen"/>
    <property type="evidence" value="ECO:0007669"/>
    <property type="project" value="InterPro"/>
</dbReference>
<sequence>MTIGAALPAGDLSGVANSVEALLAQTREAADAGLRSVWFSQLFDHDALTLAALAGRAVPEVAVGTAVVPLYPRHPLHLAAQAQTAQAATGGRFTLGLGLGVRSLLEPAFGFEYPPPITSLRESLTVLRDLLDGRRPEFDGETLTARPPLPTAVPGGGDVPVVVAAMGPQALRVAGELADGTLPFLAGPRALAEHVVPTVTKAAAGAGRPEPRVIAAVPAVVTDDPETVRQIAAVHLGYYGDIPSYRRILDAEGATHAADLALIGDERTVEAGLRRYFDAGATEVVLIQAGMRSARERLRTWQLAGAM</sequence>
<evidence type="ECO:0000313" key="3">
    <source>
        <dbReference type="EMBL" id="KDN17296.1"/>
    </source>
</evidence>
<dbReference type="SUPFAM" id="SSF51679">
    <property type="entry name" value="Bacterial luciferase-like"/>
    <property type="match status" value="1"/>
</dbReference>
<dbReference type="PANTHER" id="PTHR43244:SF1">
    <property type="entry name" value="5,10-METHYLENETETRAHYDROMETHANOPTERIN REDUCTASE"/>
    <property type="match status" value="1"/>
</dbReference>
<dbReference type="Pfam" id="PF00296">
    <property type="entry name" value="Bac_luciferase"/>
    <property type="match status" value="1"/>
</dbReference>
<accession>A0A066TQ72</accession>
<keyword evidence="4" id="KW-1185">Reference proteome</keyword>
<dbReference type="InterPro" id="IPR011251">
    <property type="entry name" value="Luciferase-like_dom"/>
</dbReference>
<gene>
    <name evidence="3" type="ORF">DV20_37325</name>
</gene>
<proteinExistence type="predicted"/>
<name>A0A066TQ72_9PSEU</name>
<reference evidence="3 4" key="1">
    <citation type="submission" date="2014-05" db="EMBL/GenBank/DDBJ databases">
        <title>Draft genome sequence of Amycolatopsis rifamycinica DSM 46095.</title>
        <authorList>
            <person name="Lal R."/>
            <person name="Saxena A."/>
            <person name="Kumari R."/>
            <person name="Mukherjee U."/>
            <person name="Singh P."/>
            <person name="Sangwan N."/>
            <person name="Mahato N.K."/>
        </authorList>
    </citation>
    <scope>NUCLEOTIDE SEQUENCE [LARGE SCALE GENOMIC DNA]</scope>
    <source>
        <strain evidence="3 4">DSM 46095</strain>
    </source>
</reference>
<dbReference type="RefSeq" id="WP_043787961.1">
    <property type="nucleotide sequence ID" value="NZ_JMQI01000074.1"/>
</dbReference>